<gene>
    <name evidence="4" type="ORF">MVEN_00951900</name>
</gene>
<feature type="region of interest" description="Disordered" evidence="1">
    <location>
        <begin position="266"/>
        <end position="288"/>
    </location>
</feature>
<evidence type="ECO:0000256" key="1">
    <source>
        <dbReference type="SAM" id="MobiDB-lite"/>
    </source>
</evidence>
<keyword evidence="2" id="KW-1133">Transmembrane helix</keyword>
<reference evidence="4" key="1">
    <citation type="submission" date="2020-05" db="EMBL/GenBank/DDBJ databases">
        <title>Mycena genomes resolve the evolution of fungal bioluminescence.</title>
        <authorList>
            <person name="Tsai I.J."/>
        </authorList>
    </citation>
    <scope>NUCLEOTIDE SEQUENCE</scope>
    <source>
        <strain evidence="4">CCC161011</strain>
    </source>
</reference>
<comment type="caution">
    <text evidence="4">The sequence shown here is derived from an EMBL/GenBank/DDBJ whole genome shotgun (WGS) entry which is preliminary data.</text>
</comment>
<evidence type="ECO:0000313" key="5">
    <source>
        <dbReference type="Proteomes" id="UP000620124"/>
    </source>
</evidence>
<feature type="signal peptide" evidence="3">
    <location>
        <begin position="1"/>
        <end position="27"/>
    </location>
</feature>
<feature type="region of interest" description="Disordered" evidence="1">
    <location>
        <begin position="410"/>
        <end position="472"/>
    </location>
</feature>
<name>A0A8H6Y8C9_9AGAR</name>
<feature type="region of interest" description="Disordered" evidence="1">
    <location>
        <begin position="348"/>
        <end position="387"/>
    </location>
</feature>
<keyword evidence="3" id="KW-0732">Signal</keyword>
<keyword evidence="2" id="KW-0812">Transmembrane</keyword>
<feature type="compositionally biased region" description="Low complexity" evidence="1">
    <location>
        <begin position="275"/>
        <end position="288"/>
    </location>
</feature>
<dbReference type="OrthoDB" id="3270641at2759"/>
<organism evidence="4 5">
    <name type="scientific">Mycena venus</name>
    <dbReference type="NCBI Taxonomy" id="2733690"/>
    <lineage>
        <taxon>Eukaryota</taxon>
        <taxon>Fungi</taxon>
        <taxon>Dikarya</taxon>
        <taxon>Basidiomycota</taxon>
        <taxon>Agaricomycotina</taxon>
        <taxon>Agaricomycetes</taxon>
        <taxon>Agaricomycetidae</taxon>
        <taxon>Agaricales</taxon>
        <taxon>Marasmiineae</taxon>
        <taxon>Mycenaceae</taxon>
        <taxon>Mycena</taxon>
    </lineage>
</organism>
<evidence type="ECO:0000256" key="2">
    <source>
        <dbReference type="SAM" id="Phobius"/>
    </source>
</evidence>
<evidence type="ECO:0000256" key="3">
    <source>
        <dbReference type="SAM" id="SignalP"/>
    </source>
</evidence>
<protein>
    <submittedName>
        <fullName evidence="4">Uncharacterized protein</fullName>
    </submittedName>
</protein>
<dbReference type="Proteomes" id="UP000620124">
    <property type="component" value="Unassembled WGS sequence"/>
</dbReference>
<accession>A0A8H6Y8C9</accession>
<proteinExistence type="predicted"/>
<feature type="compositionally biased region" description="Pro residues" evidence="1">
    <location>
        <begin position="456"/>
        <end position="466"/>
    </location>
</feature>
<dbReference type="EMBL" id="JACAZI010000007">
    <property type="protein sequence ID" value="KAF7356205.1"/>
    <property type="molecule type" value="Genomic_DNA"/>
</dbReference>
<keyword evidence="2" id="KW-0472">Membrane</keyword>
<dbReference type="AlphaFoldDB" id="A0A8H6Y8C9"/>
<feature type="transmembrane region" description="Helical" evidence="2">
    <location>
        <begin position="298"/>
        <end position="322"/>
    </location>
</feature>
<sequence length="478" mass="50254">MLAFLSLFSDVLALLFILLTHVSLSSGSVLTAIIDDTAGDSRPGGTPPVYSGSFSLNSNCDGCTVHPDPASAYDGTWHDSSQFGGAPPVSVTLSFNGIGIDVFCIMANVVPGASTATSLAFTLDGTPQQKPFTHDPDPANPEYEYGVNVFSISGLSQSDHELVVATNNPSGSLLLFDYAQYRRVVFSVSILADPTTPNPVTNTVIKISTTEITATATDTQKITTAATTLPNTSISSSSFSSTSPASFPKNPSSSIAISSALLGNNSMSAPPTIPPGNSSDSSPSSLAPPVIASSSKRFNYAAVLAGTLIPIFLIAVVGVLCWRRRRRRANIPDTESVSNNGLIAPFFGSTYGDPHPRHQPRSHQSADADNAESESASDSESWVPSVSPFDRNANSVAMSARGMQVREKYNSGATGGNFTLPSPIEYTSDPPFSPPPASEYTFETGPPPIYSEQRPLPLPGVPPRTFAPPGMTQCHIWS</sequence>
<feature type="chain" id="PRO_5034654467" evidence="3">
    <location>
        <begin position="28"/>
        <end position="478"/>
    </location>
</feature>
<keyword evidence="5" id="KW-1185">Reference proteome</keyword>
<evidence type="ECO:0000313" key="4">
    <source>
        <dbReference type="EMBL" id="KAF7356205.1"/>
    </source>
</evidence>